<accession>A0A9D1AAK9</accession>
<evidence type="ECO:0000256" key="2">
    <source>
        <dbReference type="ARBA" id="ARBA00022448"/>
    </source>
</evidence>
<evidence type="ECO:0000256" key="4">
    <source>
        <dbReference type="ARBA" id="ARBA00022692"/>
    </source>
</evidence>
<proteinExistence type="inferred from homology"/>
<dbReference type="GO" id="GO:0005886">
    <property type="term" value="C:plasma membrane"/>
    <property type="evidence" value="ECO:0007669"/>
    <property type="project" value="UniProtKB-SubCell"/>
</dbReference>
<sequence length="311" mass="34635">MEKAVKKKKKHRPYIWFMLPGLIFYCAFMIVPLIANFFLSFASWNGVGEISFVGLDNFTKLFMNPENASTYWNAFGNNIKFILCEYFIVVPIQVGTAYLLYSKIRWHKFFQAMFFLPYVLSTAVIAFFATIFFNASFGIVNKVLIALGVPRTAVPGWLADSNMAFPILVGLAIWSSAVIGMLIILSSMKGVSHETIEASMIDGAGRFKQFLYVILPDIGPGMTNVLVLDIIWGITLFDLPYMLAGTFGGADGTLDFVNMYFYRTAFGSGSASSLNIDLGYAATIGTVTFVFILIFTSLMNFALGKIKVWNE</sequence>
<keyword evidence="5 7" id="KW-1133">Transmembrane helix</keyword>
<feature type="transmembrane region" description="Helical" evidence="7">
    <location>
        <begin position="14"/>
        <end position="39"/>
    </location>
</feature>
<dbReference type="PROSITE" id="PS50928">
    <property type="entry name" value="ABC_TM1"/>
    <property type="match status" value="1"/>
</dbReference>
<comment type="similarity">
    <text evidence="7">Belongs to the binding-protein-dependent transport system permease family.</text>
</comment>
<evidence type="ECO:0000256" key="6">
    <source>
        <dbReference type="ARBA" id="ARBA00023136"/>
    </source>
</evidence>
<keyword evidence="4 7" id="KW-0812">Transmembrane</keyword>
<evidence type="ECO:0000256" key="3">
    <source>
        <dbReference type="ARBA" id="ARBA00022475"/>
    </source>
</evidence>
<dbReference type="InterPro" id="IPR000515">
    <property type="entry name" value="MetI-like"/>
</dbReference>
<dbReference type="GO" id="GO:0055085">
    <property type="term" value="P:transmembrane transport"/>
    <property type="evidence" value="ECO:0007669"/>
    <property type="project" value="InterPro"/>
</dbReference>
<dbReference type="AlphaFoldDB" id="A0A9D1AAK9"/>
<protein>
    <submittedName>
        <fullName evidence="9">Sugar ABC transporter permease</fullName>
    </submittedName>
</protein>
<gene>
    <name evidence="9" type="ORF">IAB31_03680</name>
</gene>
<dbReference type="Proteomes" id="UP000886757">
    <property type="component" value="Unassembled WGS sequence"/>
</dbReference>
<dbReference type="InterPro" id="IPR051393">
    <property type="entry name" value="ABC_transporter_permease"/>
</dbReference>
<feature type="transmembrane region" description="Helical" evidence="7">
    <location>
        <begin position="79"/>
        <end position="101"/>
    </location>
</feature>
<evidence type="ECO:0000259" key="8">
    <source>
        <dbReference type="PROSITE" id="PS50928"/>
    </source>
</evidence>
<evidence type="ECO:0000313" key="9">
    <source>
        <dbReference type="EMBL" id="HIR13008.1"/>
    </source>
</evidence>
<keyword evidence="2 7" id="KW-0813">Transport</keyword>
<feature type="transmembrane region" description="Helical" evidence="7">
    <location>
        <begin position="210"/>
        <end position="234"/>
    </location>
</feature>
<name>A0A9D1AAK9_9FIRM</name>
<evidence type="ECO:0000256" key="5">
    <source>
        <dbReference type="ARBA" id="ARBA00022989"/>
    </source>
</evidence>
<feature type="transmembrane region" description="Helical" evidence="7">
    <location>
        <begin position="113"/>
        <end position="133"/>
    </location>
</feature>
<dbReference type="PANTHER" id="PTHR30193">
    <property type="entry name" value="ABC TRANSPORTER PERMEASE PROTEIN"/>
    <property type="match status" value="1"/>
</dbReference>
<dbReference type="SUPFAM" id="SSF161098">
    <property type="entry name" value="MetI-like"/>
    <property type="match status" value="1"/>
</dbReference>
<dbReference type="CDD" id="cd06261">
    <property type="entry name" value="TM_PBP2"/>
    <property type="match status" value="1"/>
</dbReference>
<feature type="domain" description="ABC transmembrane type-1" evidence="8">
    <location>
        <begin position="75"/>
        <end position="299"/>
    </location>
</feature>
<evidence type="ECO:0000256" key="1">
    <source>
        <dbReference type="ARBA" id="ARBA00004651"/>
    </source>
</evidence>
<comment type="subcellular location">
    <subcellularLocation>
        <location evidence="1 7">Cell membrane</location>
        <topology evidence="1 7">Multi-pass membrane protein</topology>
    </subcellularLocation>
</comment>
<reference evidence="9" key="2">
    <citation type="journal article" date="2021" name="PeerJ">
        <title>Extensive microbial diversity within the chicken gut microbiome revealed by metagenomics and culture.</title>
        <authorList>
            <person name="Gilroy R."/>
            <person name="Ravi A."/>
            <person name="Getino M."/>
            <person name="Pursley I."/>
            <person name="Horton D.L."/>
            <person name="Alikhan N.F."/>
            <person name="Baker D."/>
            <person name="Gharbi K."/>
            <person name="Hall N."/>
            <person name="Watson M."/>
            <person name="Adriaenssens E.M."/>
            <person name="Foster-Nyarko E."/>
            <person name="Jarju S."/>
            <person name="Secka A."/>
            <person name="Antonio M."/>
            <person name="Oren A."/>
            <person name="Chaudhuri R.R."/>
            <person name="La Ragione R."/>
            <person name="Hildebrand F."/>
            <person name="Pallen M.J."/>
        </authorList>
    </citation>
    <scope>NUCLEOTIDE SEQUENCE</scope>
    <source>
        <strain evidence="9">ChiSjej4B22-8148</strain>
    </source>
</reference>
<keyword evidence="6 7" id="KW-0472">Membrane</keyword>
<dbReference type="EMBL" id="DVGK01000043">
    <property type="protein sequence ID" value="HIR13008.1"/>
    <property type="molecule type" value="Genomic_DNA"/>
</dbReference>
<comment type="caution">
    <text evidence="9">The sequence shown here is derived from an EMBL/GenBank/DDBJ whole genome shotgun (WGS) entry which is preliminary data.</text>
</comment>
<dbReference type="InterPro" id="IPR035906">
    <property type="entry name" value="MetI-like_sf"/>
</dbReference>
<evidence type="ECO:0000256" key="7">
    <source>
        <dbReference type="RuleBase" id="RU363032"/>
    </source>
</evidence>
<feature type="transmembrane region" description="Helical" evidence="7">
    <location>
        <begin position="278"/>
        <end position="303"/>
    </location>
</feature>
<reference evidence="9" key="1">
    <citation type="submission" date="2020-10" db="EMBL/GenBank/DDBJ databases">
        <authorList>
            <person name="Gilroy R."/>
        </authorList>
    </citation>
    <scope>NUCLEOTIDE SEQUENCE</scope>
    <source>
        <strain evidence="9">ChiSjej4B22-8148</strain>
    </source>
</reference>
<organism evidence="9 10">
    <name type="scientific">Candidatus Choladousia intestinavium</name>
    <dbReference type="NCBI Taxonomy" id="2840727"/>
    <lineage>
        <taxon>Bacteria</taxon>
        <taxon>Bacillati</taxon>
        <taxon>Bacillota</taxon>
        <taxon>Clostridia</taxon>
        <taxon>Lachnospirales</taxon>
        <taxon>Lachnospiraceae</taxon>
        <taxon>Lachnospiraceae incertae sedis</taxon>
        <taxon>Candidatus Choladousia</taxon>
    </lineage>
</organism>
<dbReference type="Gene3D" id="1.10.3720.10">
    <property type="entry name" value="MetI-like"/>
    <property type="match status" value="1"/>
</dbReference>
<keyword evidence="3" id="KW-1003">Cell membrane</keyword>
<dbReference type="PANTHER" id="PTHR30193:SF41">
    <property type="entry name" value="DIACETYLCHITOBIOSE UPTAKE SYSTEM PERMEASE PROTEIN NGCF"/>
    <property type="match status" value="1"/>
</dbReference>
<feature type="transmembrane region" description="Helical" evidence="7">
    <location>
        <begin position="163"/>
        <end position="185"/>
    </location>
</feature>
<evidence type="ECO:0000313" key="10">
    <source>
        <dbReference type="Proteomes" id="UP000886757"/>
    </source>
</evidence>
<dbReference type="Pfam" id="PF00528">
    <property type="entry name" value="BPD_transp_1"/>
    <property type="match status" value="1"/>
</dbReference>